<evidence type="ECO:0000313" key="1">
    <source>
        <dbReference type="EMBL" id="AXJ01449.1"/>
    </source>
</evidence>
<gene>
    <name evidence="1" type="ORF">CYPRO_2201</name>
</gene>
<protein>
    <submittedName>
        <fullName evidence="1">Uncharacterized protein</fullName>
    </submittedName>
</protein>
<reference evidence="1 2" key="1">
    <citation type="submission" date="2018-03" db="EMBL/GenBank/DDBJ databases">
        <title>Phenotypic and genomic properties of Cyclonatronum proteinivorum gen. nov., sp. nov., a haloalkaliphilic bacteroidete from soda lakes possessing Na+-translocating rhodopsin.</title>
        <authorList>
            <person name="Toshchakov S.V."/>
            <person name="Korzhenkov A."/>
            <person name="Samarov N.I."/>
            <person name="Kublanov I.V."/>
            <person name="Muntyan M.S."/>
            <person name="Sorokin D.Y."/>
        </authorList>
    </citation>
    <scope>NUCLEOTIDE SEQUENCE [LARGE SCALE GENOMIC DNA]</scope>
    <source>
        <strain evidence="1 2">Omega</strain>
    </source>
</reference>
<accession>A0A345ULU7</accession>
<evidence type="ECO:0000313" key="2">
    <source>
        <dbReference type="Proteomes" id="UP000254808"/>
    </source>
</evidence>
<dbReference type="KEGG" id="cprv:CYPRO_2201"/>
<dbReference type="Proteomes" id="UP000254808">
    <property type="component" value="Chromosome"/>
</dbReference>
<keyword evidence="2" id="KW-1185">Reference proteome</keyword>
<sequence length="118" mass="13288">MTQYLAAVLVPGIPNRSHSALLYLHVTRGWNADFMDFEGFKRVNCRGTQPQYQANKKTFWNGALRFSPRSADMPPLQGSILLDSAKPGLSPRALICRPFRAIGSKTKNNLFIPETPRR</sequence>
<name>A0A345ULU7_9BACT</name>
<organism evidence="1 2">
    <name type="scientific">Cyclonatronum proteinivorum</name>
    <dbReference type="NCBI Taxonomy" id="1457365"/>
    <lineage>
        <taxon>Bacteria</taxon>
        <taxon>Pseudomonadati</taxon>
        <taxon>Balneolota</taxon>
        <taxon>Balneolia</taxon>
        <taxon>Balneolales</taxon>
        <taxon>Cyclonatronaceae</taxon>
        <taxon>Cyclonatronum</taxon>
    </lineage>
</organism>
<proteinExistence type="predicted"/>
<dbReference type="AlphaFoldDB" id="A0A345ULU7"/>
<dbReference type="EMBL" id="CP027806">
    <property type="protein sequence ID" value="AXJ01449.1"/>
    <property type="molecule type" value="Genomic_DNA"/>
</dbReference>